<evidence type="ECO:0000259" key="15">
    <source>
        <dbReference type="PROSITE" id="PS51686"/>
    </source>
</evidence>
<evidence type="ECO:0000256" key="11">
    <source>
        <dbReference type="ARBA" id="ARBA00030399"/>
    </source>
</evidence>
<evidence type="ECO:0000256" key="14">
    <source>
        <dbReference type="PROSITE-ProRule" id="PRU01023"/>
    </source>
</evidence>
<dbReference type="SUPFAM" id="SSF53335">
    <property type="entry name" value="S-adenosyl-L-methionine-dependent methyltransferases"/>
    <property type="match status" value="1"/>
</dbReference>
<evidence type="ECO:0000256" key="8">
    <source>
        <dbReference type="ARBA" id="ARBA00022679"/>
    </source>
</evidence>
<evidence type="ECO:0000256" key="5">
    <source>
        <dbReference type="ARBA" id="ARBA00022490"/>
    </source>
</evidence>
<comment type="function">
    <text evidence="1">Specifically methylates the cytosine at position 967 (m5C967) of 16S rRNA.</text>
</comment>
<dbReference type="Gene3D" id="3.40.50.150">
    <property type="entry name" value="Vaccinia Virus protein VP39"/>
    <property type="match status" value="1"/>
</dbReference>
<evidence type="ECO:0000256" key="7">
    <source>
        <dbReference type="ARBA" id="ARBA00022603"/>
    </source>
</evidence>
<dbReference type="InterPro" id="IPR006027">
    <property type="entry name" value="NusB_RsmB_TIM44"/>
</dbReference>
<evidence type="ECO:0000256" key="2">
    <source>
        <dbReference type="ARBA" id="ARBA00004496"/>
    </source>
</evidence>
<dbReference type="PROSITE" id="PS01153">
    <property type="entry name" value="NOL1_NOP2_SUN"/>
    <property type="match status" value="1"/>
</dbReference>
<evidence type="ECO:0000313" key="17">
    <source>
        <dbReference type="Proteomes" id="UP000014115"/>
    </source>
</evidence>
<keyword evidence="5" id="KW-0963">Cytoplasm</keyword>
<comment type="similarity">
    <text evidence="3 14">Belongs to the class I-like SAM-binding methyltransferase superfamily. RsmB/NOP family.</text>
</comment>
<comment type="caution">
    <text evidence="16">The sequence shown here is derived from an EMBL/GenBank/DDBJ whole genome shotgun (WGS) entry which is preliminary data.</text>
</comment>
<comment type="subcellular location">
    <subcellularLocation>
        <location evidence="2">Cytoplasm</location>
    </subcellularLocation>
</comment>
<dbReference type="InterPro" id="IPR018314">
    <property type="entry name" value="RsmB/NOL1/NOP2-like_CS"/>
</dbReference>
<dbReference type="PRINTS" id="PR02008">
    <property type="entry name" value="RCMTFAMILY"/>
</dbReference>
<dbReference type="EC" id="2.1.1.176" evidence="4"/>
<dbReference type="GO" id="GO:0006355">
    <property type="term" value="P:regulation of DNA-templated transcription"/>
    <property type="evidence" value="ECO:0007669"/>
    <property type="project" value="InterPro"/>
</dbReference>
<dbReference type="AlphaFoldDB" id="K2L0C6"/>
<evidence type="ECO:0000256" key="13">
    <source>
        <dbReference type="ARBA" id="ARBA00047283"/>
    </source>
</evidence>
<feature type="domain" description="SAM-dependent MTase RsmB/NOP-type" evidence="15">
    <location>
        <begin position="176"/>
        <end position="449"/>
    </location>
</feature>
<dbReference type="NCBIfam" id="NF008149">
    <property type="entry name" value="PRK10901.1"/>
    <property type="match status" value="1"/>
</dbReference>
<dbReference type="STRING" id="740709.A10D4_08162"/>
<name>K2L0C6_9GAMM</name>
<dbReference type="GO" id="GO:0009383">
    <property type="term" value="F:rRNA (cytosine-C5-)-methyltransferase activity"/>
    <property type="evidence" value="ECO:0007669"/>
    <property type="project" value="TreeGrafter"/>
</dbReference>
<proteinExistence type="inferred from homology"/>
<evidence type="ECO:0000313" key="16">
    <source>
        <dbReference type="EMBL" id="EKE83380.1"/>
    </source>
</evidence>
<feature type="binding site" evidence="14">
    <location>
        <position position="290"/>
    </location>
    <ligand>
        <name>S-adenosyl-L-methionine</name>
        <dbReference type="ChEBI" id="CHEBI:59789"/>
    </ligand>
</feature>
<dbReference type="OrthoDB" id="9810297at2"/>
<dbReference type="GO" id="GO:0005829">
    <property type="term" value="C:cytosol"/>
    <property type="evidence" value="ECO:0007669"/>
    <property type="project" value="TreeGrafter"/>
</dbReference>
<dbReference type="SUPFAM" id="SSF48013">
    <property type="entry name" value="NusB-like"/>
    <property type="match status" value="1"/>
</dbReference>
<dbReference type="GO" id="GO:0070475">
    <property type="term" value="P:rRNA base methylation"/>
    <property type="evidence" value="ECO:0007669"/>
    <property type="project" value="TreeGrafter"/>
</dbReference>
<evidence type="ECO:0000256" key="4">
    <source>
        <dbReference type="ARBA" id="ARBA00012140"/>
    </source>
</evidence>
<dbReference type="EMBL" id="AMRG01000009">
    <property type="protein sequence ID" value="EKE83380.1"/>
    <property type="molecule type" value="Genomic_DNA"/>
</dbReference>
<sequence length="450" mass="49169">MNLSAKASSQTQASGAQSRAVAALALFQVLENGRSLSDALPQASRQQQLNARDQALAQAICYGVLRHLPRYNAYANALLEKPLRAKMKPLHYLLLVGIYQIVGLNTQTHAAVAATVEAAVLLKLPRHKGLVNGVLRNFLRNQASIEQQVDSDDLAHPRWLQQRLIDNYGQQRATDIMQANNQQAPMWLRVNLAKQTRTDYQQRLQQQGIDSVADPHVASALRLTHAVAVQQLPGFAEGDVSVQDVAAQACAALLQPQTGQRVLDCCAAPGGKTVHMLEHCHGELSMTALDVDERRLQRVDENLKRGGYQAQLVCADAAATDSWWDGQPFQAILLDAPCSATGVIRRHPDIKWLRRADDIATLTATQQRLLDNLWPTLAVGGRLLYATCSVLTDENSAQIAAFLARHADARLLPIATADNPVAGVLEGCWQRLPGTAEGDGFFYAVMEKQA</sequence>
<gene>
    <name evidence="16" type="ORF">A10D4_08162</name>
</gene>
<keyword evidence="10 14" id="KW-0694">RNA-binding</keyword>
<dbReference type="NCBIfam" id="NF011494">
    <property type="entry name" value="PRK14902.1"/>
    <property type="match status" value="1"/>
</dbReference>
<feature type="binding site" evidence="14">
    <location>
        <begin position="266"/>
        <end position="272"/>
    </location>
    <ligand>
        <name>S-adenosyl-L-methionine</name>
        <dbReference type="ChEBI" id="CHEBI:59789"/>
    </ligand>
</feature>
<comment type="catalytic activity">
    <reaction evidence="13">
        <text>cytidine(967) in 16S rRNA + S-adenosyl-L-methionine = 5-methylcytidine(967) in 16S rRNA + S-adenosyl-L-homocysteine + H(+)</text>
        <dbReference type="Rhea" id="RHEA:42748"/>
        <dbReference type="Rhea" id="RHEA-COMP:10219"/>
        <dbReference type="Rhea" id="RHEA-COMP:10220"/>
        <dbReference type="ChEBI" id="CHEBI:15378"/>
        <dbReference type="ChEBI" id="CHEBI:57856"/>
        <dbReference type="ChEBI" id="CHEBI:59789"/>
        <dbReference type="ChEBI" id="CHEBI:74483"/>
        <dbReference type="ChEBI" id="CHEBI:82748"/>
        <dbReference type="EC" id="2.1.1.176"/>
    </reaction>
</comment>
<dbReference type="FunFam" id="3.40.50.150:FF:000022">
    <property type="entry name" value="Ribosomal RNA small subunit methyltransferase B"/>
    <property type="match status" value="1"/>
</dbReference>
<dbReference type="FunFam" id="3.30.70.1170:FF:000002">
    <property type="entry name" value="Ribosomal RNA small subunit methyltransferase B"/>
    <property type="match status" value="1"/>
</dbReference>
<dbReference type="InterPro" id="IPR035926">
    <property type="entry name" value="NusB-like_sf"/>
</dbReference>
<dbReference type="InterPro" id="IPR023267">
    <property type="entry name" value="RCMT"/>
</dbReference>
<accession>K2L0C6</accession>
<protein>
    <recommendedName>
        <fullName evidence="4">16S rRNA (cytosine(967)-C(5))-methyltransferase</fullName>
        <ecNumber evidence="4">2.1.1.176</ecNumber>
    </recommendedName>
    <alternativeName>
        <fullName evidence="11">16S rRNA m5C967 methyltransferase</fullName>
    </alternativeName>
    <alternativeName>
        <fullName evidence="12">rRNA (cytosine-C(5)-)-methyltransferase RsmB</fullName>
    </alternativeName>
</protein>
<dbReference type="RefSeq" id="WP_008488867.1">
    <property type="nucleotide sequence ID" value="NZ_AMRG01000009.1"/>
</dbReference>
<dbReference type="Pfam" id="PF01029">
    <property type="entry name" value="NusB"/>
    <property type="match status" value="1"/>
</dbReference>
<evidence type="ECO:0000256" key="9">
    <source>
        <dbReference type="ARBA" id="ARBA00022691"/>
    </source>
</evidence>
<feature type="active site" description="Nucleophile" evidence="14">
    <location>
        <position position="388"/>
    </location>
</feature>
<evidence type="ECO:0000256" key="12">
    <source>
        <dbReference type="ARBA" id="ARBA00031088"/>
    </source>
</evidence>
<dbReference type="Pfam" id="PF22458">
    <property type="entry name" value="RsmF-B_ferredox"/>
    <property type="match status" value="1"/>
</dbReference>
<evidence type="ECO:0000256" key="10">
    <source>
        <dbReference type="ARBA" id="ARBA00022884"/>
    </source>
</evidence>
<dbReference type="PANTHER" id="PTHR22807">
    <property type="entry name" value="NOP2 YEAST -RELATED NOL1/NOP2/FMU SUN DOMAIN-CONTAINING"/>
    <property type="match status" value="1"/>
</dbReference>
<dbReference type="Gene3D" id="1.10.940.10">
    <property type="entry name" value="NusB-like"/>
    <property type="match status" value="1"/>
</dbReference>
<dbReference type="InterPro" id="IPR054728">
    <property type="entry name" value="RsmB-like_ferredoxin"/>
</dbReference>
<dbReference type="Proteomes" id="UP000014115">
    <property type="component" value="Unassembled WGS sequence"/>
</dbReference>
<dbReference type="CDD" id="cd02440">
    <property type="entry name" value="AdoMet_MTases"/>
    <property type="match status" value="1"/>
</dbReference>
<dbReference type="Gene3D" id="3.30.70.1170">
    <property type="entry name" value="Sun protein, domain 3"/>
    <property type="match status" value="1"/>
</dbReference>
<evidence type="ECO:0000256" key="1">
    <source>
        <dbReference type="ARBA" id="ARBA00002724"/>
    </source>
</evidence>
<dbReference type="PROSITE" id="PS51686">
    <property type="entry name" value="SAM_MT_RSMB_NOP"/>
    <property type="match status" value="1"/>
</dbReference>
<keyword evidence="8 14" id="KW-0808">Transferase</keyword>
<keyword evidence="7 14" id="KW-0489">Methyltransferase</keyword>
<reference evidence="16 17" key="1">
    <citation type="journal article" date="2012" name="J. Bacteriol.">
        <title>Genome Sequence of Idiomarina xiamenensis Type Strain 10-D-4.</title>
        <authorList>
            <person name="Lai Q."/>
            <person name="Wang L."/>
            <person name="Wang W."/>
            <person name="Shao Z."/>
        </authorList>
    </citation>
    <scope>NUCLEOTIDE SEQUENCE [LARGE SCALE GENOMIC DNA]</scope>
    <source>
        <strain evidence="16 17">10-D-4</strain>
    </source>
</reference>
<dbReference type="NCBIfam" id="TIGR00563">
    <property type="entry name" value="rsmB"/>
    <property type="match status" value="1"/>
</dbReference>
<dbReference type="InterPro" id="IPR001678">
    <property type="entry name" value="MeTrfase_RsmB-F_NOP2_dom"/>
</dbReference>
<evidence type="ECO:0000256" key="6">
    <source>
        <dbReference type="ARBA" id="ARBA00022552"/>
    </source>
</evidence>
<keyword evidence="9 14" id="KW-0949">S-adenosyl-L-methionine</keyword>
<dbReference type="PANTHER" id="PTHR22807:SF61">
    <property type="entry name" value="NOL1_NOP2_SUN FAMILY PROTEIN _ ANTITERMINATION NUSB DOMAIN-CONTAINING PROTEIN"/>
    <property type="match status" value="1"/>
</dbReference>
<evidence type="ECO:0000256" key="3">
    <source>
        <dbReference type="ARBA" id="ARBA00007494"/>
    </source>
</evidence>
<dbReference type="InterPro" id="IPR004573">
    <property type="entry name" value="rRNA_ssu_MeTfrase_B"/>
</dbReference>
<dbReference type="InterPro" id="IPR049560">
    <property type="entry name" value="MeTrfase_RsmB-F_NOP2_cat"/>
</dbReference>
<dbReference type="PATRIC" id="fig|740709.3.peg.1653"/>
<keyword evidence="6" id="KW-0698">rRNA processing</keyword>
<keyword evidence="17" id="KW-1185">Reference proteome</keyword>
<feature type="binding site" evidence="14">
    <location>
        <position position="335"/>
    </location>
    <ligand>
        <name>S-adenosyl-L-methionine</name>
        <dbReference type="ChEBI" id="CHEBI:59789"/>
    </ligand>
</feature>
<dbReference type="Pfam" id="PF01189">
    <property type="entry name" value="Methyltr_RsmB-F"/>
    <property type="match status" value="1"/>
</dbReference>
<organism evidence="16 17">
    <name type="scientific">Idiomarina xiamenensis 10-D-4</name>
    <dbReference type="NCBI Taxonomy" id="740709"/>
    <lineage>
        <taxon>Bacteria</taxon>
        <taxon>Pseudomonadati</taxon>
        <taxon>Pseudomonadota</taxon>
        <taxon>Gammaproteobacteria</taxon>
        <taxon>Alteromonadales</taxon>
        <taxon>Idiomarinaceae</taxon>
        <taxon>Idiomarina</taxon>
    </lineage>
</organism>
<feature type="binding site" evidence="14">
    <location>
        <position position="316"/>
    </location>
    <ligand>
        <name>S-adenosyl-L-methionine</name>
        <dbReference type="ChEBI" id="CHEBI:59789"/>
    </ligand>
</feature>
<dbReference type="eggNOG" id="COG0144">
    <property type="taxonomic scope" value="Bacteria"/>
</dbReference>
<dbReference type="InterPro" id="IPR029063">
    <property type="entry name" value="SAM-dependent_MTases_sf"/>
</dbReference>
<dbReference type="GO" id="GO:0003723">
    <property type="term" value="F:RNA binding"/>
    <property type="evidence" value="ECO:0007669"/>
    <property type="project" value="UniProtKB-UniRule"/>
</dbReference>